<dbReference type="EMBL" id="AMBO01000391">
    <property type="protein sequence ID" value="EKC98395.1"/>
    <property type="molecule type" value="Genomic_DNA"/>
</dbReference>
<feature type="region of interest" description="Disordered" evidence="1">
    <location>
        <begin position="244"/>
        <end position="314"/>
    </location>
</feature>
<comment type="caution">
    <text evidence="2">The sequence shown here is derived from an EMBL/GenBank/DDBJ whole genome shotgun (WGS) entry which is preliminary data.</text>
</comment>
<evidence type="ECO:0000256" key="1">
    <source>
        <dbReference type="SAM" id="MobiDB-lite"/>
    </source>
</evidence>
<name>K1VC49_TRIAC</name>
<protein>
    <submittedName>
        <fullName evidence="2">Uncharacterized protein</fullName>
    </submittedName>
</protein>
<sequence>MALASLTNILSAISPFKSSEAPKPAWMAWYEPNEPHPATTGFPRPGYDRGSFGIWPYRGPVDDKRHLCLAAFLATNAYRNGYCPDSKHPPGPDRKIPDQVPADVYRLVVADKALEIQGFVNVWGYPGRDDGMFDTLEEWLAAQPAIAATASQMAEEFEQRCGRQAPLPREEVEEWVTKALRGAFVGESVRQRLTWEDLPMAPEVMKLVRRVKIPASFKKPYKNVTGNEYRAFSPEVAQKLINCKKPSEPSLPSTVTHPAGSRSTSGGSHSSGGSSDAPALSSGDSSDPDDTFDPNAGVAFFGGTGEGHDARACS</sequence>
<dbReference type="InParanoid" id="K1VC49"/>
<gene>
    <name evidence="2" type="ORF">A1Q2_07409</name>
</gene>
<accession>K1VC49</accession>
<evidence type="ECO:0000313" key="3">
    <source>
        <dbReference type="Proteomes" id="UP000006757"/>
    </source>
</evidence>
<dbReference type="HOGENOM" id="CLU_886197_0_0_1"/>
<proteinExistence type="predicted"/>
<dbReference type="AlphaFoldDB" id="K1VC49"/>
<keyword evidence="3" id="KW-1185">Reference proteome</keyword>
<organism evidence="2 3">
    <name type="scientific">Trichosporon asahii var. asahii (strain CBS 8904)</name>
    <name type="common">Yeast</name>
    <dbReference type="NCBI Taxonomy" id="1220162"/>
    <lineage>
        <taxon>Eukaryota</taxon>
        <taxon>Fungi</taxon>
        <taxon>Dikarya</taxon>
        <taxon>Basidiomycota</taxon>
        <taxon>Agaricomycotina</taxon>
        <taxon>Tremellomycetes</taxon>
        <taxon>Trichosporonales</taxon>
        <taxon>Trichosporonaceae</taxon>
        <taxon>Trichosporon</taxon>
    </lineage>
</organism>
<feature type="compositionally biased region" description="Low complexity" evidence="1">
    <location>
        <begin position="260"/>
        <end position="275"/>
    </location>
</feature>
<evidence type="ECO:0000313" key="2">
    <source>
        <dbReference type="EMBL" id="EKC98395.1"/>
    </source>
</evidence>
<dbReference type="Proteomes" id="UP000006757">
    <property type="component" value="Unassembled WGS sequence"/>
</dbReference>
<reference evidence="2 3" key="1">
    <citation type="journal article" date="2012" name="Eukaryot. Cell">
        <title>Genome sequence of the Trichosporon asahii environmental strain CBS 8904.</title>
        <authorList>
            <person name="Yang R.Y."/>
            <person name="Li H.T."/>
            <person name="Zhu H."/>
            <person name="Zhou G.P."/>
            <person name="Wang M."/>
            <person name="Wang L."/>
        </authorList>
    </citation>
    <scope>NUCLEOTIDE SEQUENCE [LARGE SCALE GENOMIC DNA]</scope>
    <source>
        <strain evidence="2 3">CBS 8904</strain>
    </source>
</reference>